<dbReference type="EMBL" id="WJQU01000003">
    <property type="protein sequence ID" value="KAJ6639661.1"/>
    <property type="molecule type" value="Genomic_DNA"/>
</dbReference>
<sequence length="312" mass="34360">MTISEPTAVDRTVWKCFIGFTERTALRTMGAILDASDTVIDPGDEITVDNVYALNATAVKILCKAKHALDYCWFTHPTGQRIAVSDMTALSDDDVFQYYGTGLKLGDCGVKIMDADISDSGTWSCHAGNIDKSRVESRKEFIVRVSDSHLVASSVSRDVMVSAPIVIECTTIPINLPVEYCRFVLPDGTGFSLNEDVTSDKALLDNYYFNPNRKREDGFCSLIVKRATLDHSGLWTCAGKVTGRSEESLEDFTVFVEENRLSTASLVGMILGGIFIFAGAVAIGIHGYRRRQQRLLDDTNDTNDPNRLEIDG</sequence>
<evidence type="ECO:0000313" key="2">
    <source>
        <dbReference type="EMBL" id="KAJ6639661.1"/>
    </source>
</evidence>
<evidence type="ECO:0000256" key="1">
    <source>
        <dbReference type="SAM" id="Phobius"/>
    </source>
</evidence>
<keyword evidence="1" id="KW-0812">Transmembrane</keyword>
<dbReference type="AlphaFoldDB" id="A0A9Q0S0U4"/>
<feature type="transmembrane region" description="Helical" evidence="1">
    <location>
        <begin position="266"/>
        <end position="285"/>
    </location>
</feature>
<dbReference type="SUPFAM" id="SSF48726">
    <property type="entry name" value="Immunoglobulin"/>
    <property type="match status" value="1"/>
</dbReference>
<protein>
    <recommendedName>
        <fullName evidence="4">Ig-like domain-containing protein</fullName>
    </recommendedName>
</protein>
<gene>
    <name evidence="2" type="ORF">Bhyg_12408</name>
</gene>
<proteinExistence type="predicted"/>
<keyword evidence="1" id="KW-1133">Transmembrane helix</keyword>
<dbReference type="InterPro" id="IPR036179">
    <property type="entry name" value="Ig-like_dom_sf"/>
</dbReference>
<accession>A0A9Q0S0U4</accession>
<comment type="caution">
    <text evidence="2">The sequence shown here is derived from an EMBL/GenBank/DDBJ whole genome shotgun (WGS) entry which is preliminary data.</text>
</comment>
<evidence type="ECO:0000313" key="3">
    <source>
        <dbReference type="Proteomes" id="UP001151699"/>
    </source>
</evidence>
<dbReference type="Proteomes" id="UP001151699">
    <property type="component" value="Chromosome X"/>
</dbReference>
<name>A0A9Q0S0U4_9DIPT</name>
<keyword evidence="1" id="KW-0472">Membrane</keyword>
<evidence type="ECO:0008006" key="4">
    <source>
        <dbReference type="Google" id="ProtNLM"/>
    </source>
</evidence>
<keyword evidence="3" id="KW-1185">Reference proteome</keyword>
<reference evidence="2" key="1">
    <citation type="submission" date="2022-07" db="EMBL/GenBank/DDBJ databases">
        <authorList>
            <person name="Trinca V."/>
            <person name="Uliana J.V.C."/>
            <person name="Torres T.T."/>
            <person name="Ward R.J."/>
            <person name="Monesi N."/>
        </authorList>
    </citation>
    <scope>NUCLEOTIDE SEQUENCE</scope>
    <source>
        <strain evidence="2">HSMRA1968</strain>
        <tissue evidence="2">Whole embryos</tissue>
    </source>
</reference>
<dbReference type="OrthoDB" id="10253878at2759"/>
<organism evidence="2 3">
    <name type="scientific">Pseudolycoriella hygida</name>
    <dbReference type="NCBI Taxonomy" id="35572"/>
    <lineage>
        <taxon>Eukaryota</taxon>
        <taxon>Metazoa</taxon>
        <taxon>Ecdysozoa</taxon>
        <taxon>Arthropoda</taxon>
        <taxon>Hexapoda</taxon>
        <taxon>Insecta</taxon>
        <taxon>Pterygota</taxon>
        <taxon>Neoptera</taxon>
        <taxon>Endopterygota</taxon>
        <taxon>Diptera</taxon>
        <taxon>Nematocera</taxon>
        <taxon>Sciaroidea</taxon>
        <taxon>Sciaridae</taxon>
        <taxon>Pseudolycoriella</taxon>
    </lineage>
</organism>